<keyword evidence="2" id="KW-1133">Transmembrane helix</keyword>
<evidence type="ECO:0000313" key="3">
    <source>
        <dbReference type="EMBL" id="KAK1288589.1"/>
    </source>
</evidence>
<keyword evidence="2" id="KW-0472">Membrane</keyword>
<feature type="region of interest" description="Disordered" evidence="1">
    <location>
        <begin position="1"/>
        <end position="32"/>
    </location>
</feature>
<accession>A0AAV9CJR5</accession>
<dbReference type="Proteomes" id="UP001180020">
    <property type="component" value="Unassembled WGS sequence"/>
</dbReference>
<keyword evidence="4" id="KW-1185">Reference proteome</keyword>
<evidence type="ECO:0000313" key="4">
    <source>
        <dbReference type="Proteomes" id="UP001180020"/>
    </source>
</evidence>
<proteinExistence type="predicted"/>
<reference evidence="3" key="2">
    <citation type="submission" date="2023-06" db="EMBL/GenBank/DDBJ databases">
        <authorList>
            <person name="Ma L."/>
            <person name="Liu K.-W."/>
            <person name="Li Z."/>
            <person name="Hsiao Y.-Y."/>
            <person name="Qi Y."/>
            <person name="Fu T."/>
            <person name="Tang G."/>
            <person name="Zhang D."/>
            <person name="Sun W.-H."/>
            <person name="Liu D.-K."/>
            <person name="Li Y."/>
            <person name="Chen G.-Z."/>
            <person name="Liu X.-D."/>
            <person name="Liao X.-Y."/>
            <person name="Jiang Y.-T."/>
            <person name="Yu X."/>
            <person name="Hao Y."/>
            <person name="Huang J."/>
            <person name="Zhao X.-W."/>
            <person name="Ke S."/>
            <person name="Chen Y.-Y."/>
            <person name="Wu W.-L."/>
            <person name="Hsu J.-L."/>
            <person name="Lin Y.-F."/>
            <person name="Huang M.-D."/>
            <person name="Li C.-Y."/>
            <person name="Huang L."/>
            <person name="Wang Z.-W."/>
            <person name="Zhao X."/>
            <person name="Zhong W.-Y."/>
            <person name="Peng D.-H."/>
            <person name="Ahmad S."/>
            <person name="Lan S."/>
            <person name="Zhang J.-S."/>
            <person name="Tsai W.-C."/>
            <person name="Van De Peer Y."/>
            <person name="Liu Z.-J."/>
        </authorList>
    </citation>
    <scope>NUCLEOTIDE SEQUENCE</scope>
    <source>
        <strain evidence="3">CP</strain>
        <tissue evidence="3">Leaves</tissue>
    </source>
</reference>
<reference evidence="3" key="1">
    <citation type="journal article" date="2023" name="Nat. Commun.">
        <title>Diploid and tetraploid genomes of Acorus and the evolution of monocots.</title>
        <authorList>
            <person name="Ma L."/>
            <person name="Liu K.W."/>
            <person name="Li Z."/>
            <person name="Hsiao Y.Y."/>
            <person name="Qi Y."/>
            <person name="Fu T."/>
            <person name="Tang G.D."/>
            <person name="Zhang D."/>
            <person name="Sun W.H."/>
            <person name="Liu D.K."/>
            <person name="Li Y."/>
            <person name="Chen G.Z."/>
            <person name="Liu X.D."/>
            <person name="Liao X.Y."/>
            <person name="Jiang Y.T."/>
            <person name="Yu X."/>
            <person name="Hao Y."/>
            <person name="Huang J."/>
            <person name="Zhao X.W."/>
            <person name="Ke S."/>
            <person name="Chen Y.Y."/>
            <person name="Wu W.L."/>
            <person name="Hsu J.L."/>
            <person name="Lin Y.F."/>
            <person name="Huang M.D."/>
            <person name="Li C.Y."/>
            <person name="Huang L."/>
            <person name="Wang Z.W."/>
            <person name="Zhao X."/>
            <person name="Zhong W.Y."/>
            <person name="Peng D.H."/>
            <person name="Ahmad S."/>
            <person name="Lan S."/>
            <person name="Zhang J.S."/>
            <person name="Tsai W.C."/>
            <person name="Van de Peer Y."/>
            <person name="Liu Z.J."/>
        </authorList>
    </citation>
    <scope>NUCLEOTIDE SEQUENCE</scope>
    <source>
        <strain evidence="3">CP</strain>
    </source>
</reference>
<gene>
    <name evidence="3" type="ORF">QJS10_CPB19g00185</name>
</gene>
<organism evidence="3 4">
    <name type="scientific">Acorus calamus</name>
    <name type="common">Sweet flag</name>
    <dbReference type="NCBI Taxonomy" id="4465"/>
    <lineage>
        <taxon>Eukaryota</taxon>
        <taxon>Viridiplantae</taxon>
        <taxon>Streptophyta</taxon>
        <taxon>Embryophyta</taxon>
        <taxon>Tracheophyta</taxon>
        <taxon>Spermatophyta</taxon>
        <taxon>Magnoliopsida</taxon>
        <taxon>Liliopsida</taxon>
        <taxon>Acoraceae</taxon>
        <taxon>Acorus</taxon>
    </lineage>
</organism>
<feature type="compositionally biased region" description="Basic and acidic residues" evidence="1">
    <location>
        <begin position="1"/>
        <end position="10"/>
    </location>
</feature>
<evidence type="ECO:0000256" key="1">
    <source>
        <dbReference type="SAM" id="MobiDB-lite"/>
    </source>
</evidence>
<name>A0AAV9CJR5_ACOCL</name>
<keyword evidence="2" id="KW-0812">Transmembrane</keyword>
<dbReference type="AlphaFoldDB" id="A0AAV9CJR5"/>
<comment type="caution">
    <text evidence="3">The sequence shown here is derived from an EMBL/GenBank/DDBJ whole genome shotgun (WGS) entry which is preliminary data.</text>
</comment>
<dbReference type="PANTHER" id="PTHR33728">
    <property type="entry name" value="CTTNBP 2 AMINO-TERMINAL-LIKE PROTEIN"/>
    <property type="match status" value="1"/>
</dbReference>
<evidence type="ECO:0000256" key="2">
    <source>
        <dbReference type="SAM" id="Phobius"/>
    </source>
</evidence>
<feature type="compositionally biased region" description="Polar residues" evidence="1">
    <location>
        <begin position="18"/>
        <end position="27"/>
    </location>
</feature>
<dbReference type="EMBL" id="JAUJYO010000019">
    <property type="protein sequence ID" value="KAK1288589.1"/>
    <property type="molecule type" value="Genomic_DNA"/>
</dbReference>
<sequence length="144" mass="15803">MNDLGGDRPKSWNIYTGAASNGPSSTPAARDPPWKELGSSMNAISFGFVATAILISMFVIMAIFEHLLRPRAILKPAQVPPQGPSDRPSIEFNCVHWGNFGALTINYHVEGVNNMLHNQSNPTMKRPEIKGKLQPHLPQANGRF</sequence>
<protein>
    <submittedName>
        <fullName evidence="3">Uncharacterized protein</fullName>
    </submittedName>
</protein>
<feature type="transmembrane region" description="Helical" evidence="2">
    <location>
        <begin position="43"/>
        <end position="64"/>
    </location>
</feature>
<dbReference type="PANTHER" id="PTHR33728:SF3">
    <property type="entry name" value="MULTIDRUG RESISTANCE PROTEIN"/>
    <property type="match status" value="1"/>
</dbReference>